<keyword evidence="2" id="KW-1185">Reference proteome</keyword>
<dbReference type="AlphaFoldDB" id="A0A4R6WM67"/>
<sequence length="295" mass="31284">MTDSTIAHPATTFPTGLGAIADGLELVVMDLWGCMHDGVRVYPAALDALRRLKERGIAVALVSNAPRRIARVVPRLEEMGIGADLYAGIYTSGEMIWRHLAIRAEAAYRALGRRALAIGAVEDRGYFGGTDCAFTDDIEMADFTIVFGVADESVRVADFDSLLARALARGLPMICANPDLIVHRGGIEEICAGAIAEEYRRRGGTILIEGKPYPGIYRRVMADLGISDPACVLGIGDALRTDVAGAAGIGARSLLIAGGIHHGELLRDGAIDRAALARITAGAPSPTHALPYLVW</sequence>
<dbReference type="Pfam" id="PF13344">
    <property type="entry name" value="Hydrolase_6"/>
    <property type="match status" value="1"/>
</dbReference>
<dbReference type="OrthoDB" id="9791073at2"/>
<gene>
    <name evidence="1" type="ORF">A8950_1899</name>
</gene>
<evidence type="ECO:0000313" key="1">
    <source>
        <dbReference type="EMBL" id="TDQ82079.1"/>
    </source>
</evidence>
<accession>A0A4R6WM67</accession>
<dbReference type="InterPro" id="IPR036412">
    <property type="entry name" value="HAD-like_sf"/>
</dbReference>
<dbReference type="GO" id="GO:0005737">
    <property type="term" value="C:cytoplasm"/>
    <property type="evidence" value="ECO:0007669"/>
    <property type="project" value="TreeGrafter"/>
</dbReference>
<dbReference type="InterPro" id="IPR006356">
    <property type="entry name" value="HAD-SF_hydro_IIA_hyp3"/>
</dbReference>
<dbReference type="RefSeq" id="WP_133613391.1">
    <property type="nucleotide sequence ID" value="NZ_SNYW01000008.1"/>
</dbReference>
<evidence type="ECO:0000313" key="2">
    <source>
        <dbReference type="Proteomes" id="UP000295783"/>
    </source>
</evidence>
<reference evidence="1 2" key="1">
    <citation type="submission" date="2019-03" db="EMBL/GenBank/DDBJ databases">
        <title>Genomic Encyclopedia of Type Strains, Phase III (KMG-III): the genomes of soil and plant-associated and newly described type strains.</title>
        <authorList>
            <person name="Whitman W."/>
        </authorList>
    </citation>
    <scope>NUCLEOTIDE SEQUENCE [LARGE SCALE GENOMIC DNA]</scope>
    <source>
        <strain evidence="1 2">CGMCC 1.7660</strain>
    </source>
</reference>
<protein>
    <submittedName>
        <fullName evidence="1">HAD superfamily hydrolase (TIGR01459 family)</fullName>
    </submittedName>
</protein>
<comment type="caution">
    <text evidence="1">The sequence shown here is derived from an EMBL/GenBank/DDBJ whole genome shotgun (WGS) entry which is preliminary data.</text>
</comment>
<dbReference type="Pfam" id="PF13242">
    <property type="entry name" value="Hydrolase_like"/>
    <property type="match status" value="1"/>
</dbReference>
<dbReference type="InterPro" id="IPR023214">
    <property type="entry name" value="HAD_sf"/>
</dbReference>
<dbReference type="SUPFAM" id="SSF56784">
    <property type="entry name" value="HAD-like"/>
    <property type="match status" value="1"/>
</dbReference>
<dbReference type="InterPro" id="IPR006357">
    <property type="entry name" value="HAD-SF_hydro_IIA"/>
</dbReference>
<proteinExistence type="predicted"/>
<dbReference type="GO" id="GO:0016791">
    <property type="term" value="F:phosphatase activity"/>
    <property type="evidence" value="ECO:0007669"/>
    <property type="project" value="TreeGrafter"/>
</dbReference>
<dbReference type="NCBIfam" id="TIGR01459">
    <property type="entry name" value="HAD-SF-IIA-hyp4"/>
    <property type="match status" value="1"/>
</dbReference>
<dbReference type="PANTHER" id="PTHR19288:SF90">
    <property type="entry name" value="OS08G0542600 PROTEIN"/>
    <property type="match status" value="1"/>
</dbReference>
<dbReference type="EMBL" id="SNYW01000008">
    <property type="protein sequence ID" value="TDQ82079.1"/>
    <property type="molecule type" value="Genomic_DNA"/>
</dbReference>
<name>A0A4R6WM67_9PROT</name>
<dbReference type="Gene3D" id="3.40.50.1000">
    <property type="entry name" value="HAD superfamily/HAD-like"/>
    <property type="match status" value="2"/>
</dbReference>
<keyword evidence="1" id="KW-0378">Hydrolase</keyword>
<dbReference type="PANTHER" id="PTHR19288">
    <property type="entry name" value="4-NITROPHENYLPHOSPHATASE-RELATED"/>
    <property type="match status" value="1"/>
</dbReference>
<dbReference type="Proteomes" id="UP000295783">
    <property type="component" value="Unassembled WGS sequence"/>
</dbReference>
<organism evidence="1 2">
    <name type="scientific">Dongia mobilis</name>
    <dbReference type="NCBI Taxonomy" id="578943"/>
    <lineage>
        <taxon>Bacteria</taxon>
        <taxon>Pseudomonadati</taxon>
        <taxon>Pseudomonadota</taxon>
        <taxon>Alphaproteobacteria</taxon>
        <taxon>Rhodospirillales</taxon>
        <taxon>Dongiaceae</taxon>
        <taxon>Dongia</taxon>
    </lineage>
</organism>